<dbReference type="Proteomes" id="UP000199614">
    <property type="component" value="Unassembled WGS sequence"/>
</dbReference>
<accession>A0A1I5GV85</accession>
<proteinExistence type="predicted"/>
<keyword evidence="3" id="KW-1185">Reference proteome</keyword>
<dbReference type="EMBL" id="FOUY01000051">
    <property type="protein sequence ID" value="SFO39756.1"/>
    <property type="molecule type" value="Genomic_DNA"/>
</dbReference>
<dbReference type="OrthoDB" id="3821358at2"/>
<feature type="domain" description="DUF6879" evidence="1">
    <location>
        <begin position="23"/>
        <end position="173"/>
    </location>
</feature>
<organism evidence="2 3">
    <name type="scientific">Pseudonocardia ammonioxydans</name>
    <dbReference type="NCBI Taxonomy" id="260086"/>
    <lineage>
        <taxon>Bacteria</taxon>
        <taxon>Bacillati</taxon>
        <taxon>Actinomycetota</taxon>
        <taxon>Actinomycetes</taxon>
        <taxon>Pseudonocardiales</taxon>
        <taxon>Pseudonocardiaceae</taxon>
        <taxon>Pseudonocardia</taxon>
    </lineage>
</organism>
<evidence type="ECO:0000313" key="3">
    <source>
        <dbReference type="Proteomes" id="UP000199614"/>
    </source>
</evidence>
<dbReference type="Pfam" id="PF21806">
    <property type="entry name" value="DUF6879"/>
    <property type="match status" value="1"/>
</dbReference>
<evidence type="ECO:0000313" key="2">
    <source>
        <dbReference type="EMBL" id="SFO39756.1"/>
    </source>
</evidence>
<dbReference type="AlphaFoldDB" id="A0A1I5GV85"/>
<sequence>MVEYLPSLGAFILERYSGPGDVLTRMERLPAYHVASDGGDFDAWKAGAPEPVSSDRCETLEDLRSERNNGQARRRVRILSAQLTDYERYSIEFGYLQNVTAGEDIRILRTGEHPVPQLLDFDYWIINDRDLARMHYDSQGAFLGAESAPRLLREARREITACWEVAEPVTSWWHRHPELHRQLTR</sequence>
<gene>
    <name evidence="2" type="ORF">SAMN05216207_105119</name>
</gene>
<reference evidence="2 3" key="1">
    <citation type="submission" date="2016-10" db="EMBL/GenBank/DDBJ databases">
        <authorList>
            <person name="de Groot N.N."/>
        </authorList>
    </citation>
    <scope>NUCLEOTIDE SEQUENCE [LARGE SCALE GENOMIC DNA]</scope>
    <source>
        <strain evidence="2 3">CGMCC 4.1877</strain>
    </source>
</reference>
<dbReference type="STRING" id="260086.SAMN05216207_105119"/>
<dbReference type="InterPro" id="IPR049244">
    <property type="entry name" value="DUF6879"/>
</dbReference>
<evidence type="ECO:0000259" key="1">
    <source>
        <dbReference type="Pfam" id="PF21806"/>
    </source>
</evidence>
<protein>
    <recommendedName>
        <fullName evidence="1">DUF6879 domain-containing protein</fullName>
    </recommendedName>
</protein>
<dbReference type="RefSeq" id="WP_093354415.1">
    <property type="nucleotide sequence ID" value="NZ_FOUY01000051.1"/>
</dbReference>
<name>A0A1I5GV85_PSUAM</name>